<feature type="region of interest" description="Disordered" evidence="1">
    <location>
        <begin position="92"/>
        <end position="137"/>
    </location>
</feature>
<evidence type="ECO:0000256" key="1">
    <source>
        <dbReference type="SAM" id="MobiDB-lite"/>
    </source>
</evidence>
<proteinExistence type="predicted"/>
<protein>
    <submittedName>
        <fullName evidence="2">Uncharacterized protein</fullName>
    </submittedName>
</protein>
<dbReference type="AlphaFoldDB" id="A0AAV7M5G2"/>
<feature type="compositionally biased region" description="Basic residues" evidence="1">
    <location>
        <begin position="113"/>
        <end position="122"/>
    </location>
</feature>
<evidence type="ECO:0000313" key="3">
    <source>
        <dbReference type="Proteomes" id="UP001066276"/>
    </source>
</evidence>
<name>A0AAV7M5G2_PLEWA</name>
<organism evidence="2 3">
    <name type="scientific">Pleurodeles waltl</name>
    <name type="common">Iberian ribbed newt</name>
    <dbReference type="NCBI Taxonomy" id="8319"/>
    <lineage>
        <taxon>Eukaryota</taxon>
        <taxon>Metazoa</taxon>
        <taxon>Chordata</taxon>
        <taxon>Craniata</taxon>
        <taxon>Vertebrata</taxon>
        <taxon>Euteleostomi</taxon>
        <taxon>Amphibia</taxon>
        <taxon>Batrachia</taxon>
        <taxon>Caudata</taxon>
        <taxon>Salamandroidea</taxon>
        <taxon>Salamandridae</taxon>
        <taxon>Pleurodelinae</taxon>
        <taxon>Pleurodeles</taxon>
    </lineage>
</organism>
<keyword evidence="3" id="KW-1185">Reference proteome</keyword>
<gene>
    <name evidence="2" type="ORF">NDU88_004134</name>
</gene>
<accession>A0AAV7M5G2</accession>
<evidence type="ECO:0000313" key="2">
    <source>
        <dbReference type="EMBL" id="KAJ1099030.1"/>
    </source>
</evidence>
<comment type="caution">
    <text evidence="2">The sequence shown here is derived from an EMBL/GenBank/DDBJ whole genome shotgun (WGS) entry which is preliminary data.</text>
</comment>
<dbReference type="EMBL" id="JANPWB010000014">
    <property type="protein sequence ID" value="KAJ1099030.1"/>
    <property type="molecule type" value="Genomic_DNA"/>
</dbReference>
<dbReference type="Proteomes" id="UP001066276">
    <property type="component" value="Chromosome 10"/>
</dbReference>
<reference evidence="2" key="1">
    <citation type="journal article" date="2022" name="bioRxiv">
        <title>Sequencing and chromosome-scale assembly of the giantPleurodeles waltlgenome.</title>
        <authorList>
            <person name="Brown T."/>
            <person name="Elewa A."/>
            <person name="Iarovenko S."/>
            <person name="Subramanian E."/>
            <person name="Araus A.J."/>
            <person name="Petzold A."/>
            <person name="Susuki M."/>
            <person name="Suzuki K.-i.T."/>
            <person name="Hayashi T."/>
            <person name="Toyoda A."/>
            <person name="Oliveira C."/>
            <person name="Osipova E."/>
            <person name="Leigh N.D."/>
            <person name="Simon A."/>
            <person name="Yun M.H."/>
        </authorList>
    </citation>
    <scope>NUCLEOTIDE SEQUENCE</scope>
    <source>
        <strain evidence="2">20211129_DDA</strain>
        <tissue evidence="2">Liver</tissue>
    </source>
</reference>
<feature type="compositionally biased region" description="Basic and acidic residues" evidence="1">
    <location>
        <begin position="127"/>
        <end position="137"/>
    </location>
</feature>
<sequence length="137" mass="15522">MTAGLRVAGDGGLVHGQADCVGGGPDISPTTVTARALVCRPQRWREFKPITDHLRVTSTSYTWGHLFRLVFRWGDQLRQVRTLQEVRRMLGMEELEKRDGLPGGGPVGSQPRWRCKEKKRRPSLPSSRERAKERQAF</sequence>